<protein>
    <submittedName>
        <fullName evidence="1">Uncharacterized protein</fullName>
    </submittedName>
</protein>
<reference evidence="1" key="1">
    <citation type="submission" date="2021-12" db="EMBL/GenBank/DDBJ databases">
        <authorList>
            <person name="Zaccaron A."/>
            <person name="Stergiopoulos I."/>
        </authorList>
    </citation>
    <scope>NUCLEOTIDE SEQUENCE</scope>
    <source>
        <strain evidence="1">Race5_Kim</strain>
    </source>
</reference>
<dbReference type="OrthoDB" id="3649780at2759"/>
<proteinExistence type="predicted"/>
<dbReference type="Proteomes" id="UP000756132">
    <property type="component" value="Chromosome 5"/>
</dbReference>
<dbReference type="AlphaFoldDB" id="A0A9Q8P9F0"/>
<gene>
    <name evidence="1" type="ORF">CLAFUR5_05444</name>
</gene>
<name>A0A9Q8P9F0_PASFU</name>
<reference evidence="1" key="2">
    <citation type="journal article" date="2022" name="Microb. Genom.">
        <title>A chromosome-scale genome assembly of the tomato pathogen Cladosporium fulvum reveals a compartmentalized genome architecture and the presence of a dispensable chromosome.</title>
        <authorList>
            <person name="Zaccaron A.Z."/>
            <person name="Chen L.H."/>
            <person name="Samaras A."/>
            <person name="Stergiopoulos I."/>
        </authorList>
    </citation>
    <scope>NUCLEOTIDE SEQUENCE</scope>
    <source>
        <strain evidence="1">Race5_Kim</strain>
    </source>
</reference>
<keyword evidence="2" id="KW-1185">Reference proteome</keyword>
<dbReference type="KEGG" id="ffu:CLAFUR5_05444"/>
<dbReference type="EMBL" id="CP090167">
    <property type="protein sequence ID" value="UJO18225.1"/>
    <property type="molecule type" value="Genomic_DNA"/>
</dbReference>
<dbReference type="GeneID" id="71985322"/>
<dbReference type="RefSeq" id="XP_047762591.1">
    <property type="nucleotide sequence ID" value="XM_047904592.1"/>
</dbReference>
<evidence type="ECO:0000313" key="1">
    <source>
        <dbReference type="EMBL" id="UJO18225.1"/>
    </source>
</evidence>
<accession>A0A9Q8P9F0</accession>
<evidence type="ECO:0000313" key="2">
    <source>
        <dbReference type="Proteomes" id="UP000756132"/>
    </source>
</evidence>
<sequence length="195" mass="20317">MLLNLALLALGALATPLNQPAIPPPNTATCSASFCSQGHGAAMTCYKTHIGRPYINGGGCQSIQDKIRNEVKYIANYHCDDDDGAGQTSLSFSTAADPAANIGAIEALQKSYPMVPFEAERICLLEGNAVPEDWPSPDGPLIEPVVVEPVDDKDDPSPIASEAEFGAACRALEAEMGMAVGCDEPLTASPKPSTA</sequence>
<organism evidence="1 2">
    <name type="scientific">Passalora fulva</name>
    <name type="common">Tomato leaf mold</name>
    <name type="synonym">Cladosporium fulvum</name>
    <dbReference type="NCBI Taxonomy" id="5499"/>
    <lineage>
        <taxon>Eukaryota</taxon>
        <taxon>Fungi</taxon>
        <taxon>Dikarya</taxon>
        <taxon>Ascomycota</taxon>
        <taxon>Pezizomycotina</taxon>
        <taxon>Dothideomycetes</taxon>
        <taxon>Dothideomycetidae</taxon>
        <taxon>Mycosphaerellales</taxon>
        <taxon>Mycosphaerellaceae</taxon>
        <taxon>Fulvia</taxon>
    </lineage>
</organism>
<dbReference type="OMA" id="CSQGHGA"/>